<evidence type="ECO:0000313" key="1">
    <source>
        <dbReference type="EMBL" id="MBS7527351.1"/>
    </source>
</evidence>
<dbReference type="RefSeq" id="WP_213237212.1">
    <property type="nucleotide sequence ID" value="NZ_JAHBCL010000019.1"/>
</dbReference>
<protein>
    <recommendedName>
        <fullName evidence="3">Phage protein</fullName>
    </recommendedName>
</protein>
<evidence type="ECO:0008006" key="3">
    <source>
        <dbReference type="Google" id="ProtNLM"/>
    </source>
</evidence>
<sequence length="194" mass="22990">MNYRIEDLKEAVNRLEYAVHDRETDDVDMYVRLIKNIAAQIKTDYWSTYVEHEEIIIQPISKVSDYKTINTIEFLYKPMHFNNIYEGNEIEYFARERSEELLESGAIEAHNEFWQSHEIIYGNVYGSVPLELITKDAIGKLIRCGWRKANVDIIEFKAGLTDSDIRDIAEQKFRHYIIIKEIDTQGVLLLRYQF</sequence>
<gene>
    <name evidence="1" type="ORF">KHM83_11730</name>
</gene>
<keyword evidence="2" id="KW-1185">Reference proteome</keyword>
<dbReference type="EMBL" id="JAHBCL010000019">
    <property type="protein sequence ID" value="MBS7527351.1"/>
    <property type="molecule type" value="Genomic_DNA"/>
</dbReference>
<proteinExistence type="predicted"/>
<name>A0ABS5PQL3_9FIRM</name>
<dbReference type="Proteomes" id="UP000746471">
    <property type="component" value="Unassembled WGS sequence"/>
</dbReference>
<comment type="caution">
    <text evidence="1">The sequence shown here is derived from an EMBL/GenBank/DDBJ whole genome shotgun (WGS) entry which is preliminary data.</text>
</comment>
<organism evidence="1 2">
    <name type="scientific">Fusibacter paucivorans</name>
    <dbReference type="NCBI Taxonomy" id="76009"/>
    <lineage>
        <taxon>Bacteria</taxon>
        <taxon>Bacillati</taxon>
        <taxon>Bacillota</taxon>
        <taxon>Clostridia</taxon>
        <taxon>Eubacteriales</taxon>
        <taxon>Eubacteriales Family XII. Incertae Sedis</taxon>
        <taxon>Fusibacter</taxon>
    </lineage>
</organism>
<accession>A0ABS5PQL3</accession>
<evidence type="ECO:0000313" key="2">
    <source>
        <dbReference type="Proteomes" id="UP000746471"/>
    </source>
</evidence>
<reference evidence="1 2" key="1">
    <citation type="submission" date="2021-05" db="EMBL/GenBank/DDBJ databases">
        <title>Fusibacter ferrireducens sp. nov., an anaerobic, sulfur- and Fe-reducing bacterium isolated from the mangrove sediment.</title>
        <authorList>
            <person name="Qiu D."/>
        </authorList>
    </citation>
    <scope>NUCLEOTIDE SEQUENCE [LARGE SCALE GENOMIC DNA]</scope>
    <source>
        <strain evidence="1 2">DSM 12116</strain>
    </source>
</reference>